<dbReference type="EMBL" id="CP011856">
    <property type="protein sequence ID" value="AKM54054.1"/>
    <property type="molecule type" value="Genomic_DNA"/>
</dbReference>
<sequence length="223" mass="25252">MKKLLAFFSAVILSSTSASLLSGCHNFHADNTIKIDNINCHLPQVEVAIDQNANPAITNYAMGTDENDHVVPLKNIVYLTTQGKVTIYRQEINVVNRWLADQLNLLNNFKNELVIRNQVFYSFVPNFLPTTQLSFPANLAKVNSNLMHYRGYYTDVVFFNIKFLQVEGLLQPSQPSDVVLKYQIQKVKITNLKYGNLKIPSWSVITGEVKTKSLTIKVSWLAT</sequence>
<dbReference type="Proteomes" id="UP000035661">
    <property type="component" value="Chromosome"/>
</dbReference>
<dbReference type="PATRIC" id="fig|743698.3.peg.476"/>
<dbReference type="AlphaFoldDB" id="A0A0H3XKS6"/>
<evidence type="ECO:0000313" key="3">
    <source>
        <dbReference type="Proteomes" id="UP000035661"/>
    </source>
</evidence>
<dbReference type="PROSITE" id="PS51257">
    <property type="entry name" value="PROKAR_LIPOPROTEIN"/>
    <property type="match status" value="1"/>
</dbReference>
<reference evidence="2 3" key="1">
    <citation type="journal article" date="2015" name="Genome Biol. Evol.">
        <title>Found and Lost: The Fates of Horizontally Acquired Genes in Arthropod-Symbiotic Spiroplasma.</title>
        <authorList>
            <person name="Lo W.S."/>
            <person name="Gasparich G.E."/>
            <person name="Kuo C.H."/>
        </authorList>
    </citation>
    <scope>NUCLEOTIDE SEQUENCE [LARGE SCALE GENOMIC DNA]</scope>
    <source>
        <strain evidence="3">TDA-040725-5</strain>
    </source>
</reference>
<organism evidence="2 3">
    <name type="scientific">Spiroplasma eriocheiris</name>
    <dbReference type="NCBI Taxonomy" id="315358"/>
    <lineage>
        <taxon>Bacteria</taxon>
        <taxon>Bacillati</taxon>
        <taxon>Mycoplasmatota</taxon>
        <taxon>Mollicutes</taxon>
        <taxon>Entomoplasmatales</taxon>
        <taxon>Spiroplasmataceae</taxon>
        <taxon>Spiroplasma</taxon>
    </lineage>
</organism>
<dbReference type="KEGG" id="seri:SERIO_v1c04750"/>
<protein>
    <recommendedName>
        <fullName evidence="4">Lipoprotein</fullName>
    </recommendedName>
</protein>
<dbReference type="STRING" id="315358.SERIO_v1c04750"/>
<gene>
    <name evidence="2" type="ORF">SERIO_v1c04750</name>
</gene>
<evidence type="ECO:0000256" key="1">
    <source>
        <dbReference type="SAM" id="SignalP"/>
    </source>
</evidence>
<accession>A0A0H3XKS6</accession>
<reference evidence="3" key="2">
    <citation type="submission" date="2015-06" db="EMBL/GenBank/DDBJ databases">
        <title>Complete genome sequence of Spiroplasma eriocheiris TDA-040725-5 (DSM 21848).</title>
        <authorList>
            <person name="Lo W.-S."/>
            <person name="Kuo C.-H."/>
        </authorList>
    </citation>
    <scope>NUCLEOTIDE SEQUENCE [LARGE SCALE GENOMIC DNA]</scope>
    <source>
        <strain evidence="3">TDA-040725-5</strain>
    </source>
</reference>
<dbReference type="RefSeq" id="WP_047791300.1">
    <property type="nucleotide sequence ID" value="NZ_CP011856.1"/>
</dbReference>
<feature type="signal peptide" evidence="1">
    <location>
        <begin position="1"/>
        <end position="20"/>
    </location>
</feature>
<proteinExistence type="predicted"/>
<evidence type="ECO:0000313" key="2">
    <source>
        <dbReference type="EMBL" id="AKM54054.1"/>
    </source>
</evidence>
<feature type="chain" id="PRO_5005204265" description="Lipoprotein" evidence="1">
    <location>
        <begin position="21"/>
        <end position="223"/>
    </location>
</feature>
<evidence type="ECO:0008006" key="4">
    <source>
        <dbReference type="Google" id="ProtNLM"/>
    </source>
</evidence>
<keyword evidence="1" id="KW-0732">Signal</keyword>
<name>A0A0H3XKS6_9MOLU</name>
<keyword evidence="3" id="KW-1185">Reference proteome</keyword>